<dbReference type="InterPro" id="IPR018080">
    <property type="entry name" value="Band_7/stomatin-like_CS"/>
</dbReference>
<evidence type="ECO:0000259" key="6">
    <source>
        <dbReference type="SMART" id="SM00244"/>
    </source>
</evidence>
<proteinExistence type="inferred from homology"/>
<evidence type="ECO:0000256" key="4">
    <source>
        <dbReference type="ARBA" id="ARBA00023136"/>
    </source>
</evidence>
<evidence type="ECO:0000256" key="3">
    <source>
        <dbReference type="ARBA" id="ARBA00017055"/>
    </source>
</evidence>
<dbReference type="Gene3D" id="6.10.250.2090">
    <property type="match status" value="1"/>
</dbReference>
<accession>W0DDT8</accession>
<dbReference type="CDD" id="cd08826">
    <property type="entry name" value="SPFH_eoslipins_u1"/>
    <property type="match status" value="1"/>
</dbReference>
<keyword evidence="8" id="KW-1185">Reference proteome</keyword>
<dbReference type="AlphaFoldDB" id="W0DDT8"/>
<evidence type="ECO:0000256" key="1">
    <source>
        <dbReference type="ARBA" id="ARBA00004167"/>
    </source>
</evidence>
<gene>
    <name evidence="7" type="ORF">THERU_00655</name>
</gene>
<dbReference type="HOGENOM" id="CLU_024949_3_3_0"/>
<dbReference type="Gene3D" id="3.30.479.30">
    <property type="entry name" value="Band 7 domain"/>
    <property type="match status" value="1"/>
</dbReference>
<dbReference type="KEGG" id="trd:THERU_00655"/>
<dbReference type="Proteomes" id="UP000018914">
    <property type="component" value="Chromosome"/>
</dbReference>
<dbReference type="InterPro" id="IPR036013">
    <property type="entry name" value="Band_7/SPFH_dom_sf"/>
</dbReference>
<dbReference type="InterPro" id="IPR001107">
    <property type="entry name" value="Band_7"/>
</dbReference>
<name>W0DDT8_9AQUI</name>
<comment type="similarity">
    <text evidence="2">Belongs to the band 7/mec-2 family.</text>
</comment>
<dbReference type="SMART" id="SM00244">
    <property type="entry name" value="PHB"/>
    <property type="match status" value="1"/>
</dbReference>
<dbReference type="PROSITE" id="PS01270">
    <property type="entry name" value="BAND_7"/>
    <property type="match status" value="1"/>
</dbReference>
<dbReference type="PRINTS" id="PR00721">
    <property type="entry name" value="STOMATIN"/>
</dbReference>
<dbReference type="STRING" id="75906.THERU_00655"/>
<dbReference type="eggNOG" id="COG0330">
    <property type="taxonomic scope" value="Bacteria"/>
</dbReference>
<sequence length="287" mass="31855">MLDLIPFIIFIVIVLLSIFGGEALKILGGLVMDFSPLIVIAILVVIFLAASLRIVPEYQRAVIFRLGRVIGAKGPGLFILIPIIDRMVKVDLRTVTLDVPTQDIITKDNVSVSVDAVVYFRVVDPVRAIVEVENYLYATSQIAQTTLRSVCGAVELDELLSEREKLNLQLQEIIDRQTDPWGVKVVAVELKRIDLPEELRRAMARQAEAERERRAKIITAEAEYQAAQKLADAAQILASQPLALQLRYLETIQNVVSKPGNTVLIPLPIEMLSYFAKDGSKVQGQGQ</sequence>
<dbReference type="InterPro" id="IPR043202">
    <property type="entry name" value="Band-7_stomatin-like"/>
</dbReference>
<dbReference type="FunFam" id="3.30.479.30:FF:000004">
    <property type="entry name" value="Putative membrane protease family, stomatin"/>
    <property type="match status" value="1"/>
</dbReference>
<feature type="domain" description="Band 7" evidence="6">
    <location>
        <begin position="50"/>
        <end position="207"/>
    </location>
</feature>
<feature type="transmembrane region" description="Helical" evidence="5">
    <location>
        <begin position="34"/>
        <end position="55"/>
    </location>
</feature>
<dbReference type="PANTHER" id="PTHR10264">
    <property type="entry name" value="BAND 7 PROTEIN-RELATED"/>
    <property type="match status" value="1"/>
</dbReference>
<evidence type="ECO:0000313" key="8">
    <source>
        <dbReference type="Proteomes" id="UP000018914"/>
    </source>
</evidence>
<dbReference type="GO" id="GO:0098552">
    <property type="term" value="C:side of membrane"/>
    <property type="evidence" value="ECO:0007669"/>
    <property type="project" value="UniProtKB-ARBA"/>
</dbReference>
<reference evidence="7 8" key="1">
    <citation type="submission" date="2013-12" db="EMBL/GenBank/DDBJ databases">
        <authorList>
            <consortium name="DOE Joint Genome Institute"/>
            <person name="Eisen J."/>
            <person name="Huntemann M."/>
            <person name="Han J."/>
            <person name="Chen A."/>
            <person name="Kyrpides N."/>
            <person name="Mavromatis K."/>
            <person name="Markowitz V."/>
            <person name="Palaniappan K."/>
            <person name="Ivanova N."/>
            <person name="Schaumberg A."/>
            <person name="Pati A."/>
            <person name="Liolios K."/>
            <person name="Nordberg H.P."/>
            <person name="Cantor M.N."/>
            <person name="Hua S.X."/>
            <person name="Woyke T."/>
        </authorList>
    </citation>
    <scope>NUCLEOTIDE SEQUENCE [LARGE SCALE GENOMIC DNA]</scope>
    <source>
        <strain evidence="7 8">DSM 23557</strain>
    </source>
</reference>
<protein>
    <recommendedName>
        <fullName evidence="3">Protein QmcA</fullName>
    </recommendedName>
</protein>
<dbReference type="PATRIC" id="fig|75906.3.peg.128"/>
<evidence type="ECO:0000256" key="5">
    <source>
        <dbReference type="SAM" id="Phobius"/>
    </source>
</evidence>
<dbReference type="SUPFAM" id="SSF117892">
    <property type="entry name" value="Band 7/SPFH domain"/>
    <property type="match status" value="1"/>
</dbReference>
<dbReference type="EMBL" id="CP007028">
    <property type="protein sequence ID" value="AHE95407.1"/>
    <property type="molecule type" value="Genomic_DNA"/>
</dbReference>
<dbReference type="InterPro" id="IPR001972">
    <property type="entry name" value="Stomatin_HflK_fam"/>
</dbReference>
<dbReference type="Pfam" id="PF01145">
    <property type="entry name" value="Band_7"/>
    <property type="match status" value="1"/>
</dbReference>
<dbReference type="GO" id="GO:0005886">
    <property type="term" value="C:plasma membrane"/>
    <property type="evidence" value="ECO:0007669"/>
    <property type="project" value="InterPro"/>
</dbReference>
<keyword evidence="5" id="KW-0812">Transmembrane</keyword>
<dbReference type="PANTHER" id="PTHR10264:SF19">
    <property type="entry name" value="AT06885P-RELATED"/>
    <property type="match status" value="1"/>
</dbReference>
<comment type="subcellular location">
    <subcellularLocation>
        <location evidence="1">Membrane</location>
        <topology evidence="1">Single-pass membrane protein</topology>
    </subcellularLocation>
</comment>
<evidence type="ECO:0000256" key="2">
    <source>
        <dbReference type="ARBA" id="ARBA00008164"/>
    </source>
</evidence>
<keyword evidence="4 5" id="KW-0472">Membrane</keyword>
<feature type="transmembrane region" description="Helical" evidence="5">
    <location>
        <begin position="7"/>
        <end position="28"/>
    </location>
</feature>
<organism evidence="8">
    <name type="scientific">Thermocrinis ruber</name>
    <dbReference type="NCBI Taxonomy" id="75906"/>
    <lineage>
        <taxon>Bacteria</taxon>
        <taxon>Pseudomonadati</taxon>
        <taxon>Aquificota</taxon>
        <taxon>Aquificia</taxon>
        <taxon>Aquificales</taxon>
        <taxon>Aquificaceae</taxon>
        <taxon>Thermocrinis</taxon>
    </lineage>
</organism>
<evidence type="ECO:0000313" key="7">
    <source>
        <dbReference type="EMBL" id="AHE95407.1"/>
    </source>
</evidence>
<keyword evidence="5" id="KW-1133">Transmembrane helix</keyword>